<reference evidence="1 2" key="1">
    <citation type="submission" date="2021-05" db="EMBL/GenBank/DDBJ databases">
        <title>Mycobacterium acidophilum sp. nov., an extremely acid-tolerant member of the genus Mycobacterium.</title>
        <authorList>
            <person name="Xia J."/>
        </authorList>
    </citation>
    <scope>NUCLEOTIDE SEQUENCE [LARGE SCALE GENOMIC DNA]</scope>
    <source>
        <strain evidence="1 2">M1</strain>
    </source>
</reference>
<sequence length="58" mass="6288">MTLVLAQRVSPMPGAAVWAAGRRLVARLRRFGGPTLPTPQQRTDRYLSLMPIAVLAAS</sequence>
<comment type="caution">
    <text evidence="1">The sequence shown here is derived from an EMBL/GenBank/DDBJ whole genome shotgun (WGS) entry which is preliminary data.</text>
</comment>
<keyword evidence="2" id="KW-1185">Reference proteome</keyword>
<evidence type="ECO:0000313" key="1">
    <source>
        <dbReference type="EMBL" id="MBS9535967.1"/>
    </source>
</evidence>
<proteinExistence type="predicted"/>
<protein>
    <submittedName>
        <fullName evidence="1">Uncharacterized protein</fullName>
    </submittedName>
</protein>
<dbReference type="Proteomes" id="UP001519535">
    <property type="component" value="Unassembled WGS sequence"/>
</dbReference>
<dbReference type="EMBL" id="JAHCLR010000068">
    <property type="protein sequence ID" value="MBS9535967.1"/>
    <property type="molecule type" value="Genomic_DNA"/>
</dbReference>
<organism evidence="1 2">
    <name type="scientific">Mycolicibacter acidiphilus</name>
    <dbReference type="NCBI Taxonomy" id="2835306"/>
    <lineage>
        <taxon>Bacteria</taxon>
        <taxon>Bacillati</taxon>
        <taxon>Actinomycetota</taxon>
        <taxon>Actinomycetes</taxon>
        <taxon>Mycobacteriales</taxon>
        <taxon>Mycobacteriaceae</taxon>
        <taxon>Mycolicibacter</taxon>
    </lineage>
</organism>
<evidence type="ECO:0000313" key="2">
    <source>
        <dbReference type="Proteomes" id="UP001519535"/>
    </source>
</evidence>
<dbReference type="RefSeq" id="WP_214094813.1">
    <property type="nucleotide sequence ID" value="NZ_JAHCLR010000068.1"/>
</dbReference>
<gene>
    <name evidence="1" type="ORF">KIH27_20495</name>
</gene>
<accession>A0ABS5RNT3</accession>
<name>A0ABS5RNT3_9MYCO</name>